<evidence type="ECO:0000313" key="5">
    <source>
        <dbReference type="Proteomes" id="UP001501842"/>
    </source>
</evidence>
<dbReference type="SUPFAM" id="SSF50129">
    <property type="entry name" value="GroES-like"/>
    <property type="match status" value="1"/>
</dbReference>
<dbReference type="Proteomes" id="UP001501842">
    <property type="component" value="Unassembled WGS sequence"/>
</dbReference>
<dbReference type="InterPro" id="IPR020843">
    <property type="entry name" value="ER"/>
</dbReference>
<dbReference type="EMBL" id="BAAATZ010000009">
    <property type="protein sequence ID" value="GAA2725770.1"/>
    <property type="molecule type" value="Genomic_DNA"/>
</dbReference>
<keyword evidence="2" id="KW-0560">Oxidoreductase</keyword>
<dbReference type="SMART" id="SM00829">
    <property type="entry name" value="PKS_ER"/>
    <property type="match status" value="1"/>
</dbReference>
<comment type="caution">
    <text evidence="4">The sequence shown here is derived from an EMBL/GenBank/DDBJ whole genome shotgun (WGS) entry which is preliminary data.</text>
</comment>
<dbReference type="RefSeq" id="WP_344450640.1">
    <property type="nucleotide sequence ID" value="NZ_BAAATZ010000009.1"/>
</dbReference>
<name>A0ABN3U8K4_9ACTN</name>
<sequence length="328" mass="34345">MKAIVQREFGPADVLVLEEVDRPAPGSGQVLVKVEAAGVHAVDTNIRRGVFPATMPAPRFPMTPGREVAGTVEAAGPDVEGSWIGERVVAHVGFLNGGYAEYALAPAASLHALPAGVPFSEAIAAIGTGRTAQLVLDSARITGDDIVVVTGASGGLGNQLMQLALSLDARVVALYGGEAKRAAVEGYRVDGLIPVDISEQDWAERMKHELKDESPSVVLDGVGGDVARTALESLRRGGRHVIFGWSAGAPVQVTTEDIVERSITVGSILGAPITAMRDLETRSLDAVAEGRVRPLVDEYPLRDAAKAHTAIENRTSRGKVVLVTDTEG</sequence>
<dbReference type="SUPFAM" id="SSF51735">
    <property type="entry name" value="NAD(P)-binding Rossmann-fold domains"/>
    <property type="match status" value="1"/>
</dbReference>
<protein>
    <submittedName>
        <fullName evidence="4">Zinc-binding dehydrogenase</fullName>
    </submittedName>
</protein>
<dbReference type="Gene3D" id="3.90.180.10">
    <property type="entry name" value="Medium-chain alcohol dehydrogenases, catalytic domain"/>
    <property type="match status" value="1"/>
</dbReference>
<reference evidence="4 5" key="1">
    <citation type="journal article" date="2019" name="Int. J. Syst. Evol. Microbiol.">
        <title>The Global Catalogue of Microorganisms (GCM) 10K type strain sequencing project: providing services to taxonomists for standard genome sequencing and annotation.</title>
        <authorList>
            <consortium name="The Broad Institute Genomics Platform"/>
            <consortium name="The Broad Institute Genome Sequencing Center for Infectious Disease"/>
            <person name="Wu L."/>
            <person name="Ma J."/>
        </authorList>
    </citation>
    <scope>NUCLEOTIDE SEQUENCE [LARGE SCALE GENOMIC DNA]</scope>
    <source>
        <strain evidence="4 5">JCM 8201</strain>
    </source>
</reference>
<dbReference type="Pfam" id="PF08240">
    <property type="entry name" value="ADH_N"/>
    <property type="match status" value="1"/>
</dbReference>
<evidence type="ECO:0000259" key="3">
    <source>
        <dbReference type="SMART" id="SM00829"/>
    </source>
</evidence>
<evidence type="ECO:0000256" key="1">
    <source>
        <dbReference type="ARBA" id="ARBA00022857"/>
    </source>
</evidence>
<dbReference type="Pfam" id="PF13602">
    <property type="entry name" value="ADH_zinc_N_2"/>
    <property type="match status" value="1"/>
</dbReference>
<feature type="domain" description="Enoyl reductase (ER)" evidence="3">
    <location>
        <begin position="10"/>
        <end position="322"/>
    </location>
</feature>
<dbReference type="InterPro" id="IPR011032">
    <property type="entry name" value="GroES-like_sf"/>
</dbReference>
<dbReference type="PANTHER" id="PTHR48106:SF18">
    <property type="entry name" value="QUINONE OXIDOREDUCTASE PIG3"/>
    <property type="match status" value="1"/>
</dbReference>
<dbReference type="InterPro" id="IPR013154">
    <property type="entry name" value="ADH-like_N"/>
</dbReference>
<proteinExistence type="predicted"/>
<evidence type="ECO:0000313" key="4">
    <source>
        <dbReference type="EMBL" id="GAA2725770.1"/>
    </source>
</evidence>
<keyword evidence="5" id="KW-1185">Reference proteome</keyword>
<dbReference type="InterPro" id="IPR036291">
    <property type="entry name" value="NAD(P)-bd_dom_sf"/>
</dbReference>
<evidence type="ECO:0000256" key="2">
    <source>
        <dbReference type="ARBA" id="ARBA00023002"/>
    </source>
</evidence>
<keyword evidence="1" id="KW-0521">NADP</keyword>
<dbReference type="PANTHER" id="PTHR48106">
    <property type="entry name" value="QUINONE OXIDOREDUCTASE PIG3-RELATED"/>
    <property type="match status" value="1"/>
</dbReference>
<dbReference type="Gene3D" id="3.40.50.720">
    <property type="entry name" value="NAD(P)-binding Rossmann-like Domain"/>
    <property type="match status" value="1"/>
</dbReference>
<accession>A0ABN3U8K4</accession>
<organism evidence="4 5">
    <name type="scientific">Actinocorallia aurantiaca</name>
    <dbReference type="NCBI Taxonomy" id="46204"/>
    <lineage>
        <taxon>Bacteria</taxon>
        <taxon>Bacillati</taxon>
        <taxon>Actinomycetota</taxon>
        <taxon>Actinomycetes</taxon>
        <taxon>Streptosporangiales</taxon>
        <taxon>Thermomonosporaceae</taxon>
        <taxon>Actinocorallia</taxon>
    </lineage>
</organism>
<gene>
    <name evidence="4" type="ORF">GCM10010439_26530</name>
</gene>